<accession>A0AAV3UWB2</accession>
<evidence type="ECO:0000313" key="1">
    <source>
        <dbReference type="EMBL" id="GAC09402.1"/>
    </source>
</evidence>
<sequence length="38" mass="4462">MYIFCELNDFSKNSSSKKQANLLLLNDKFHKTQQITVN</sequence>
<reference evidence="1 2" key="1">
    <citation type="journal article" date="2017" name="Antonie Van Leeuwenhoek">
        <title>Rhizobium rhizosphaerae sp. nov., a novel species isolated from rice rhizosphere.</title>
        <authorList>
            <person name="Zhao J.J."/>
            <person name="Zhang J."/>
            <person name="Zhang R.J."/>
            <person name="Zhang C.W."/>
            <person name="Yin H.Q."/>
            <person name="Zhang X.X."/>
        </authorList>
    </citation>
    <scope>NUCLEOTIDE SEQUENCE [LARGE SCALE GENOMIC DNA]</scope>
    <source>
        <strain evidence="1 2">S18K6</strain>
    </source>
</reference>
<dbReference type="AlphaFoldDB" id="A0AAV3UWB2"/>
<dbReference type="Proteomes" id="UP000006320">
    <property type="component" value="Unassembled WGS sequence"/>
</dbReference>
<gene>
    <name evidence="1" type="ORF">GCHA_1443</name>
</gene>
<dbReference type="EMBL" id="BAEM01000022">
    <property type="protein sequence ID" value="GAC09402.1"/>
    <property type="molecule type" value="Genomic_DNA"/>
</dbReference>
<evidence type="ECO:0000313" key="2">
    <source>
        <dbReference type="Proteomes" id="UP000006320"/>
    </source>
</evidence>
<comment type="caution">
    <text evidence="1">The sequence shown here is derived from an EMBL/GenBank/DDBJ whole genome shotgun (WGS) entry which is preliminary data.</text>
</comment>
<proteinExistence type="predicted"/>
<protein>
    <submittedName>
        <fullName evidence="1">Uncharacterized protein</fullName>
    </submittedName>
</protein>
<name>A0AAV3UWB2_9ALTE</name>
<organism evidence="1 2">
    <name type="scientific">Paraglaciecola chathamensis S18K6</name>
    <dbReference type="NCBI Taxonomy" id="1127672"/>
    <lineage>
        <taxon>Bacteria</taxon>
        <taxon>Pseudomonadati</taxon>
        <taxon>Pseudomonadota</taxon>
        <taxon>Gammaproteobacteria</taxon>
        <taxon>Alteromonadales</taxon>
        <taxon>Alteromonadaceae</taxon>
        <taxon>Paraglaciecola</taxon>
    </lineage>
</organism>